<dbReference type="GO" id="GO:0009190">
    <property type="term" value="P:cyclic nucleotide biosynthetic process"/>
    <property type="evidence" value="ECO:0007669"/>
    <property type="project" value="InterPro"/>
</dbReference>
<dbReference type="GO" id="GO:0004016">
    <property type="term" value="F:adenylate cyclase activity"/>
    <property type="evidence" value="ECO:0007669"/>
    <property type="project" value="UniProtKB-ARBA"/>
</dbReference>
<organism evidence="2 3">
    <name type="scientific">Syntrophaceticus schinkii</name>
    <dbReference type="NCBI Taxonomy" id="499207"/>
    <lineage>
        <taxon>Bacteria</taxon>
        <taxon>Bacillati</taxon>
        <taxon>Bacillota</taxon>
        <taxon>Clostridia</taxon>
        <taxon>Thermoanaerobacterales</taxon>
        <taxon>Thermoanaerobacterales Family III. Incertae Sedis</taxon>
        <taxon>Syntrophaceticus</taxon>
    </lineage>
</organism>
<evidence type="ECO:0000313" key="2">
    <source>
        <dbReference type="EMBL" id="CEO90431.1"/>
    </source>
</evidence>
<dbReference type="AlphaFoldDB" id="A0A0B7MQZ9"/>
<dbReference type="Gene3D" id="3.30.70.1230">
    <property type="entry name" value="Nucleotide cyclase"/>
    <property type="match status" value="1"/>
</dbReference>
<evidence type="ECO:0000259" key="1">
    <source>
        <dbReference type="PROSITE" id="PS50125"/>
    </source>
</evidence>
<name>A0A0B7MQZ9_9FIRM</name>
<dbReference type="RefSeq" id="WP_044666191.1">
    <property type="nucleotide sequence ID" value="NZ_CDRZ01000289.1"/>
</dbReference>
<evidence type="ECO:0000313" key="3">
    <source>
        <dbReference type="Proteomes" id="UP000046155"/>
    </source>
</evidence>
<sequence length="255" mass="28803">MQRAKIDFSRLNRKKNKHVTGCIQFADIRGFTKLFNVSDSNLDDLFAVLQMLYQKLNDCVDLADGVRVQFQGDRIVAVFNSFSDESDEDIIRAFEASLKIKDEVECINNEKCDELGRHKLKIGIGISFGEFYATRLGIRHNMDNLVLGSIVKKSDIAEDKYADNNEIVVTKEYKDKVDELSTDSIKCKVILENLTSISTTGYYKTTVSFSDYESRVKELIDEQEANAKEVTGAAIAAKSITTNIGKERTLRPWGN</sequence>
<keyword evidence="3" id="KW-1185">Reference proteome</keyword>
<proteinExistence type="predicted"/>
<dbReference type="GO" id="GO:0035556">
    <property type="term" value="P:intracellular signal transduction"/>
    <property type="evidence" value="ECO:0007669"/>
    <property type="project" value="InterPro"/>
</dbReference>
<dbReference type="CDD" id="cd07302">
    <property type="entry name" value="CHD"/>
    <property type="match status" value="1"/>
</dbReference>
<feature type="domain" description="Guanylate cyclase" evidence="1">
    <location>
        <begin position="22"/>
        <end position="139"/>
    </location>
</feature>
<dbReference type="InterPro" id="IPR029787">
    <property type="entry name" value="Nucleotide_cyclase"/>
</dbReference>
<protein>
    <recommendedName>
        <fullName evidence="1">Guanylate cyclase domain-containing protein</fullName>
    </recommendedName>
</protein>
<dbReference type="SUPFAM" id="SSF55073">
    <property type="entry name" value="Nucleotide cyclase"/>
    <property type="match status" value="1"/>
</dbReference>
<dbReference type="Proteomes" id="UP000046155">
    <property type="component" value="Unassembled WGS sequence"/>
</dbReference>
<dbReference type="InterPro" id="IPR001054">
    <property type="entry name" value="A/G_cyclase"/>
</dbReference>
<accession>A0A0B7MQZ9</accession>
<dbReference type="EMBL" id="CDRZ01000289">
    <property type="protein sequence ID" value="CEO90431.1"/>
    <property type="molecule type" value="Genomic_DNA"/>
</dbReference>
<dbReference type="Pfam" id="PF00211">
    <property type="entry name" value="Guanylate_cyc"/>
    <property type="match status" value="1"/>
</dbReference>
<dbReference type="PROSITE" id="PS50125">
    <property type="entry name" value="GUANYLATE_CYCLASE_2"/>
    <property type="match status" value="1"/>
</dbReference>
<gene>
    <name evidence="2" type="ORF">SSCH_880002</name>
</gene>
<dbReference type="OrthoDB" id="190810at2"/>
<reference evidence="3" key="1">
    <citation type="submission" date="2015-01" db="EMBL/GenBank/DDBJ databases">
        <authorList>
            <person name="Manzoor Shahid"/>
            <person name="Zubair Saima"/>
        </authorList>
    </citation>
    <scope>NUCLEOTIDE SEQUENCE [LARGE SCALE GENOMIC DNA]</scope>
    <source>
        <strain evidence="3">Sp3</strain>
    </source>
</reference>